<accession>A0A482JMF4</accession>
<feature type="region of interest" description="Disordered" evidence="1">
    <location>
        <begin position="1"/>
        <end position="33"/>
    </location>
</feature>
<proteinExistence type="predicted"/>
<dbReference type="EMBL" id="MK524501">
    <property type="protein sequence ID" value="QBP33250.1"/>
    <property type="molecule type" value="Genomic_DNA"/>
</dbReference>
<evidence type="ECO:0000313" key="3">
    <source>
        <dbReference type="Proteomes" id="UP000295568"/>
    </source>
</evidence>
<dbReference type="GeneID" id="55011990"/>
<dbReference type="KEGG" id="vg:55011990"/>
<gene>
    <name evidence="2" type="primary">33</name>
    <name evidence="2" type="ORF">SEA_BRUTONGASTER_33</name>
</gene>
<reference evidence="2 3" key="1">
    <citation type="submission" date="2019-02" db="EMBL/GenBank/DDBJ databases">
        <authorList>
            <person name="Rowley M."/>
            <person name="Stucki C."/>
            <person name="Ghiringhelli B."/>
            <person name="Naegele L."/>
            <person name="Emmons C.B."/>
            <person name="Slowan-Pomeroy T."/>
            <person name="Briggs L.A."/>
            <person name="Garlena R.A."/>
            <person name="Russell D.A."/>
            <person name="Pope W.H."/>
            <person name="Molloy S.D."/>
            <person name="Jacobs-Sera D."/>
            <person name="Hatfull G.F."/>
        </authorList>
    </citation>
    <scope>NUCLEOTIDE SEQUENCE [LARGE SCALE GENOMIC DNA]</scope>
</reference>
<evidence type="ECO:0000313" key="2">
    <source>
        <dbReference type="EMBL" id="QBP33250.1"/>
    </source>
</evidence>
<sequence>MSDEAKATEATEATEEAVEAAAEGTEEKKEEKPSRFWTLFDEAMGEYVPKEPYPFDGFGVDNIIPIPAPDTADRALAIVNLCDLEGDVDVKDVQPYMKALLGDTAYEVIWPKFIGPFPVVVALRFAQELTEYFFGGQLEAIRAAAARVPGGFVGLVEIIEAYGWAIEGDLMDRGFTLHEYIRGDRPWPQLIRFLTGLPGESRYKSAIYTNEQLAEELVKAQRLIEQIERDRMLESGIAPPEEEEGEDPRTTPSSFFGWTREADLLAQLNDNIKVLTSTLIGVNQPKGKRPPKVRPTPRPVSAIEAVKRRIEREEAKQVMKELGF</sequence>
<evidence type="ECO:0000256" key="1">
    <source>
        <dbReference type="SAM" id="MobiDB-lite"/>
    </source>
</evidence>
<name>A0A482JMF4_9CAUD</name>
<dbReference type="RefSeq" id="YP_009820546.1">
    <property type="nucleotide sequence ID" value="NC_048169.1"/>
</dbReference>
<dbReference type="Proteomes" id="UP000295568">
    <property type="component" value="Segment"/>
</dbReference>
<protein>
    <submittedName>
        <fullName evidence="2">Tail assembly chaperone</fullName>
    </submittedName>
</protein>
<keyword evidence="3" id="KW-1185">Reference proteome</keyword>
<organism evidence="2 3">
    <name type="scientific">Gordonia phage BrutonGaster</name>
    <dbReference type="NCBI Taxonomy" id="2530116"/>
    <lineage>
        <taxon>Viruses</taxon>
        <taxon>Duplodnaviria</taxon>
        <taxon>Heunggongvirae</taxon>
        <taxon>Uroviricota</taxon>
        <taxon>Caudoviricetes</taxon>
        <taxon>Oneupvirus</taxon>
        <taxon>Oneupvirus brutongaster</taxon>
    </lineage>
</organism>